<dbReference type="PANTHER" id="PTHR19241">
    <property type="entry name" value="ATP-BINDING CASSETTE TRANSPORTER"/>
    <property type="match status" value="1"/>
</dbReference>
<feature type="transmembrane region" description="Helical" evidence="10">
    <location>
        <begin position="1179"/>
        <end position="1204"/>
    </location>
</feature>
<proteinExistence type="inferred from homology"/>
<dbReference type="GO" id="GO:0016020">
    <property type="term" value="C:membrane"/>
    <property type="evidence" value="ECO:0007669"/>
    <property type="project" value="UniProtKB-SubCell"/>
</dbReference>
<comment type="similarity">
    <text evidence="2">Belongs to the ABC transporter superfamily. ABCG family. PDR (TC 3.A.1.205) subfamily.</text>
</comment>
<evidence type="ECO:0000256" key="4">
    <source>
        <dbReference type="ARBA" id="ARBA00022692"/>
    </source>
</evidence>
<evidence type="ECO:0000256" key="3">
    <source>
        <dbReference type="ARBA" id="ARBA00022448"/>
    </source>
</evidence>
<keyword evidence="13" id="KW-1185">Reference proteome</keyword>
<feature type="transmembrane region" description="Helical" evidence="10">
    <location>
        <begin position="501"/>
        <end position="524"/>
    </location>
</feature>
<dbReference type="GeneID" id="31015481"/>
<evidence type="ECO:0000256" key="8">
    <source>
        <dbReference type="ARBA" id="ARBA00023136"/>
    </source>
</evidence>
<dbReference type="STRING" id="236234.A0A1J9RIK0"/>
<dbReference type="InterPro" id="IPR034001">
    <property type="entry name" value="ABCG_PDR_1"/>
</dbReference>
<protein>
    <submittedName>
        <fullName evidence="12">Abc transporter cdr4</fullName>
    </submittedName>
</protein>
<dbReference type="InterPro" id="IPR010929">
    <property type="entry name" value="PDR_CDR_ABC"/>
</dbReference>
<sequence>MAVPDAIDPLSPGFSPAAWFNAAAASRAGSIPKSLGVSVRNLTVHGFRSSTDYQQTFGNYPLALLQAVGARLFRTTRVDIIRSFDGLVRSGEMLLVLGRPGSGCSTLLKTLAGDTHGLSVHPDSHINYQGIPPETMHSEFRGECTYTAEVDVHFPELTVGETLGLAARARAAACPLQGVSAQHVRDVLVALLNLQSAVDTKLGNELIRGVSGGERKRVSIAEALAGWSPLQCWDNATRGLDSATAYGVVQTLRLYTRTAGAAAIMAVYQASQAIYDSFDKVTVLYDGLQIFFGSADEARAYFERLGFACPPKATTADFLTALTHPAEAKALVREGCELRAPRTGEDFRQAWLSSEHRARLLDSIAEFERDFPLRGPHMGLFRRARAAEKAPSLSRSSPYSISTSDQMRLCIRRAFQRLRNNWGPPLSAILGNVVMAIIVGSIFYDLDETTNSFYSRGVLIFFAVLLNAFMSSFEVLTMWAQRPIVEKHSRYAFYHPFVESVASMLADLPAKIITSLLFNLTLYFMTNLRRTRTAFFTFYLFTFTCLIVMSMFFRMVGSMSRTMAQTMAPVAIFLVNYIIYTGFVVSIPYMHPWLQWIRYIDPMSYAFESLMVNEFHDRNFTCATFVPQGPLYTNAGPTEKVCSAVGAVTGQDFVDGDTYIGLSFSYHHSRLWRNLGIVIGIGCFFCCAHLLASEFIQAERSKGEVLLFRRGLGPQLSSSTPADEEDEAATTPTASVHASTQLPKGNTQPNQQQPQQDTARPSTPFRPHNQGGRAVIHWDGVNYDIRTDKGPKRLLSAVDGWVRPGTLTALMGVTGAGKTTLLDVLAGRATAGVDQSGEVIMVDGRARDGSFQRKTGYVQQADLHLRTATVREALRFSALLRQPAEAPEREKLAYVEEVIGVLEMEAYAEAVVGVPGEGLNVEQRKRLTIAIEMVAKPEFLLFLGSQTAWSICTLLRKLALSGQAIMCTLHQPSAVLVQMFDQLLLLEAPGKTIYFGPLGEDCRTMVDYFEKNGARPCGRDENPADWVFNVTASMQNSIEWAGVWNDSAEKAAVKQQLAKMKRTFREMGAPETQTPSREYAASFGSQLYIVSKRSFQELWRTPTYLWSMCFLCFGTAFFIGFSFWDSPNSIQGLQNQIFAIFLVLTIFSNIQQLIIPKFQERRALYEARESQSKTYSSTVFLLSSILVELPWQTLISITLFAVWFYPTGMFRNATGPDENERAGLMAFCLWAYMVFCSTFSTMLISGMEDAGTAVQIAQLFYYLLLIFCGILVRSTALPGFWIFMYRLSPLTYLAAAMMAAGIANAPVECSEIELLSVAPPAGKTCEDYLSAYQTYSGGAIINPNDVDKCRFCPLQNTNMYLDLVGVEYSQRWRNAILMLVYIAFNVMGVFAFYWLFRVPRGRKADGSTEGKKRKT</sequence>
<name>A0A1J9RIK0_9PEZI</name>
<evidence type="ECO:0000259" key="11">
    <source>
        <dbReference type="PROSITE" id="PS50893"/>
    </source>
</evidence>
<evidence type="ECO:0000256" key="5">
    <source>
        <dbReference type="ARBA" id="ARBA00022741"/>
    </source>
</evidence>
<evidence type="ECO:0000256" key="10">
    <source>
        <dbReference type="SAM" id="Phobius"/>
    </source>
</evidence>
<dbReference type="GO" id="GO:0140359">
    <property type="term" value="F:ABC-type transporter activity"/>
    <property type="evidence" value="ECO:0007669"/>
    <property type="project" value="InterPro"/>
</dbReference>
<dbReference type="OrthoDB" id="245989at2759"/>
<organism evidence="12 13">
    <name type="scientific">Diplodia corticola</name>
    <dbReference type="NCBI Taxonomy" id="236234"/>
    <lineage>
        <taxon>Eukaryota</taxon>
        <taxon>Fungi</taxon>
        <taxon>Dikarya</taxon>
        <taxon>Ascomycota</taxon>
        <taxon>Pezizomycotina</taxon>
        <taxon>Dothideomycetes</taxon>
        <taxon>Dothideomycetes incertae sedis</taxon>
        <taxon>Botryosphaeriales</taxon>
        <taxon>Botryosphaeriaceae</taxon>
        <taxon>Diplodia</taxon>
    </lineage>
</organism>
<feature type="transmembrane region" description="Helical" evidence="10">
    <location>
        <begin position="1103"/>
        <end position="1124"/>
    </location>
</feature>
<accession>A0A1J9RIK0</accession>
<feature type="domain" description="ABC transporter" evidence="11">
    <location>
        <begin position="776"/>
        <end position="1014"/>
    </location>
</feature>
<dbReference type="InterPro" id="IPR017871">
    <property type="entry name" value="ABC_transporter-like_CS"/>
</dbReference>
<dbReference type="Pfam" id="PF14510">
    <property type="entry name" value="ABC_trans_N"/>
    <property type="match status" value="1"/>
</dbReference>
<dbReference type="GO" id="GO:0005524">
    <property type="term" value="F:ATP binding"/>
    <property type="evidence" value="ECO:0007669"/>
    <property type="project" value="UniProtKB-KW"/>
</dbReference>
<feature type="domain" description="ABC transporter" evidence="11">
    <location>
        <begin position="65"/>
        <end position="311"/>
    </location>
</feature>
<dbReference type="InterPro" id="IPR027417">
    <property type="entry name" value="P-loop_NTPase"/>
</dbReference>
<dbReference type="CDD" id="cd03233">
    <property type="entry name" value="ABCG_PDR_domain1"/>
    <property type="match status" value="1"/>
</dbReference>
<feature type="transmembrane region" description="Helical" evidence="10">
    <location>
        <begin position="568"/>
        <end position="589"/>
    </location>
</feature>
<feature type="transmembrane region" description="Helical" evidence="10">
    <location>
        <begin position="536"/>
        <end position="556"/>
    </location>
</feature>
<dbReference type="Proteomes" id="UP000183809">
    <property type="component" value="Unassembled WGS sequence"/>
</dbReference>
<dbReference type="GO" id="GO:0016887">
    <property type="term" value="F:ATP hydrolysis activity"/>
    <property type="evidence" value="ECO:0007669"/>
    <property type="project" value="InterPro"/>
</dbReference>
<keyword evidence="5" id="KW-0547">Nucleotide-binding</keyword>
<evidence type="ECO:0000256" key="6">
    <source>
        <dbReference type="ARBA" id="ARBA00022840"/>
    </source>
</evidence>
<dbReference type="SUPFAM" id="SSF52540">
    <property type="entry name" value="P-loop containing nucleoside triphosphate hydrolases"/>
    <property type="match status" value="2"/>
</dbReference>
<dbReference type="FunFam" id="3.40.50.300:FF:000054">
    <property type="entry name" value="ABC multidrug transporter atrF"/>
    <property type="match status" value="1"/>
</dbReference>
<feature type="transmembrane region" description="Helical" evidence="10">
    <location>
        <begin position="1136"/>
        <end position="1158"/>
    </location>
</feature>
<dbReference type="Gene3D" id="3.40.50.300">
    <property type="entry name" value="P-loop containing nucleotide triphosphate hydrolases"/>
    <property type="match status" value="2"/>
</dbReference>
<gene>
    <name evidence="12" type="ORF">BKCO1_3800013</name>
</gene>
<keyword evidence="8 10" id="KW-0472">Membrane</keyword>
<feature type="transmembrane region" description="Helical" evidence="10">
    <location>
        <begin position="1259"/>
        <end position="1283"/>
    </location>
</feature>
<dbReference type="InterPro" id="IPR003439">
    <property type="entry name" value="ABC_transporter-like_ATP-bd"/>
</dbReference>
<keyword evidence="3" id="KW-0813">Transport</keyword>
<keyword evidence="7 10" id="KW-1133">Transmembrane helix</keyword>
<dbReference type="SMART" id="SM00382">
    <property type="entry name" value="AAA"/>
    <property type="match status" value="2"/>
</dbReference>
<dbReference type="EMBL" id="MNUE01000038">
    <property type="protein sequence ID" value="OJD32387.1"/>
    <property type="molecule type" value="Genomic_DNA"/>
</dbReference>
<dbReference type="InterPro" id="IPR013525">
    <property type="entry name" value="ABC2_TM"/>
</dbReference>
<reference evidence="12 13" key="1">
    <citation type="submission" date="2016-10" db="EMBL/GenBank/DDBJ databases">
        <title>Proteomics and genomics reveal pathogen-plant mechanisms compatible with a hemibiotrophic lifestyle of Diplodia corticola.</title>
        <authorList>
            <person name="Fernandes I."/>
            <person name="De Jonge R."/>
            <person name="Van De Peer Y."/>
            <person name="Devreese B."/>
            <person name="Alves A."/>
            <person name="Esteves A.C."/>
        </authorList>
    </citation>
    <scope>NUCLEOTIDE SEQUENCE [LARGE SCALE GENOMIC DNA]</scope>
    <source>
        <strain evidence="12 13">CBS 112549</strain>
    </source>
</reference>
<dbReference type="RefSeq" id="XP_020128647.1">
    <property type="nucleotide sequence ID" value="XM_020275220.1"/>
</dbReference>
<dbReference type="InterPro" id="IPR029481">
    <property type="entry name" value="ABC_trans_N"/>
</dbReference>
<feature type="compositionally biased region" description="Polar residues" evidence="9">
    <location>
        <begin position="730"/>
        <end position="747"/>
    </location>
</feature>
<dbReference type="Pfam" id="PF06422">
    <property type="entry name" value="PDR_CDR"/>
    <property type="match status" value="1"/>
</dbReference>
<feature type="transmembrane region" description="Helical" evidence="10">
    <location>
        <begin position="1375"/>
        <end position="1396"/>
    </location>
</feature>
<feature type="transmembrane region" description="Helical" evidence="10">
    <location>
        <begin position="456"/>
        <end position="480"/>
    </location>
</feature>
<comment type="caution">
    <text evidence="12">The sequence shown here is derived from an EMBL/GenBank/DDBJ whole genome shotgun (WGS) entry which is preliminary data.</text>
</comment>
<evidence type="ECO:0000256" key="7">
    <source>
        <dbReference type="ARBA" id="ARBA00022989"/>
    </source>
</evidence>
<dbReference type="Pfam" id="PF01061">
    <property type="entry name" value="ABC2_membrane"/>
    <property type="match status" value="2"/>
</dbReference>
<keyword evidence="4 10" id="KW-0812">Transmembrane</keyword>
<feature type="transmembrane region" description="Helical" evidence="10">
    <location>
        <begin position="1224"/>
        <end position="1247"/>
    </location>
</feature>
<dbReference type="PROSITE" id="PS50893">
    <property type="entry name" value="ABC_TRANSPORTER_2"/>
    <property type="match status" value="2"/>
</dbReference>
<evidence type="ECO:0000256" key="9">
    <source>
        <dbReference type="SAM" id="MobiDB-lite"/>
    </source>
</evidence>
<feature type="transmembrane region" description="Helical" evidence="10">
    <location>
        <begin position="671"/>
        <end position="692"/>
    </location>
</feature>
<dbReference type="InterPro" id="IPR003593">
    <property type="entry name" value="AAA+_ATPase"/>
</dbReference>
<evidence type="ECO:0000256" key="1">
    <source>
        <dbReference type="ARBA" id="ARBA00004141"/>
    </source>
</evidence>
<keyword evidence="6" id="KW-0067">ATP-binding</keyword>
<dbReference type="PROSITE" id="PS00211">
    <property type="entry name" value="ABC_TRANSPORTER_1"/>
    <property type="match status" value="1"/>
</dbReference>
<dbReference type="Pfam" id="PF00005">
    <property type="entry name" value="ABC_tran"/>
    <property type="match status" value="2"/>
</dbReference>
<feature type="transmembrane region" description="Helical" evidence="10">
    <location>
        <begin position="422"/>
        <end position="444"/>
    </location>
</feature>
<evidence type="ECO:0000256" key="2">
    <source>
        <dbReference type="ARBA" id="ARBA00006012"/>
    </source>
</evidence>
<feature type="region of interest" description="Disordered" evidence="9">
    <location>
        <begin position="716"/>
        <end position="773"/>
    </location>
</feature>
<evidence type="ECO:0000313" key="13">
    <source>
        <dbReference type="Proteomes" id="UP000183809"/>
    </source>
</evidence>
<comment type="subcellular location">
    <subcellularLocation>
        <location evidence="1">Membrane</location>
        <topology evidence="1">Multi-pass membrane protein</topology>
    </subcellularLocation>
</comment>
<evidence type="ECO:0000313" key="12">
    <source>
        <dbReference type="EMBL" id="OJD32387.1"/>
    </source>
</evidence>